<evidence type="ECO:0000259" key="3">
    <source>
        <dbReference type="Pfam" id="PF18962"/>
    </source>
</evidence>
<dbReference type="PANTHER" id="PTHR42754:SF1">
    <property type="entry name" value="LIPOPROTEIN"/>
    <property type="match status" value="1"/>
</dbReference>
<keyword evidence="5" id="KW-1185">Reference proteome</keyword>
<name>A0ABP7T628_9FLAO</name>
<dbReference type="InterPro" id="IPR026444">
    <property type="entry name" value="Secre_tail"/>
</dbReference>
<keyword evidence="4" id="KW-0449">Lipoprotein</keyword>
<protein>
    <submittedName>
        <fullName evidence="4">Lipoprotein</fullName>
    </submittedName>
</protein>
<evidence type="ECO:0000256" key="2">
    <source>
        <dbReference type="SAM" id="SignalP"/>
    </source>
</evidence>
<accession>A0ABP7T628</accession>
<dbReference type="RefSeq" id="WP_324690837.1">
    <property type="nucleotide sequence ID" value="NZ_BAABCR010000001.1"/>
</dbReference>
<dbReference type="EMBL" id="BAABCR010000001">
    <property type="protein sequence ID" value="GAA4021590.1"/>
    <property type="molecule type" value="Genomic_DNA"/>
</dbReference>
<keyword evidence="1 2" id="KW-0732">Signal</keyword>
<dbReference type="Pfam" id="PF18962">
    <property type="entry name" value="Por_Secre_tail"/>
    <property type="match status" value="1"/>
</dbReference>
<organism evidence="4 5">
    <name type="scientific">Flavobacterium cheonhonense</name>
    <dbReference type="NCBI Taxonomy" id="706185"/>
    <lineage>
        <taxon>Bacteria</taxon>
        <taxon>Pseudomonadati</taxon>
        <taxon>Bacteroidota</taxon>
        <taxon>Flavobacteriia</taxon>
        <taxon>Flavobacteriales</taxon>
        <taxon>Flavobacteriaceae</taxon>
        <taxon>Flavobacterium</taxon>
    </lineage>
</organism>
<dbReference type="NCBIfam" id="TIGR04183">
    <property type="entry name" value="Por_Secre_tail"/>
    <property type="match status" value="1"/>
</dbReference>
<feature type="domain" description="Secretion system C-terminal sorting" evidence="3">
    <location>
        <begin position="445"/>
        <end position="511"/>
    </location>
</feature>
<evidence type="ECO:0000256" key="1">
    <source>
        <dbReference type="ARBA" id="ARBA00022729"/>
    </source>
</evidence>
<comment type="caution">
    <text evidence="4">The sequence shown here is derived from an EMBL/GenBank/DDBJ whole genome shotgun (WGS) entry which is preliminary data.</text>
</comment>
<proteinExistence type="predicted"/>
<feature type="signal peptide" evidence="2">
    <location>
        <begin position="1"/>
        <end position="20"/>
    </location>
</feature>
<reference evidence="5" key="1">
    <citation type="journal article" date="2019" name="Int. J. Syst. Evol. Microbiol.">
        <title>The Global Catalogue of Microorganisms (GCM) 10K type strain sequencing project: providing services to taxonomists for standard genome sequencing and annotation.</title>
        <authorList>
            <consortium name="The Broad Institute Genomics Platform"/>
            <consortium name="The Broad Institute Genome Sequencing Center for Infectious Disease"/>
            <person name="Wu L."/>
            <person name="Ma J."/>
        </authorList>
    </citation>
    <scope>NUCLEOTIDE SEQUENCE [LARGE SCALE GENOMIC DNA]</scope>
    <source>
        <strain evidence="5">JCM 17064</strain>
    </source>
</reference>
<feature type="chain" id="PRO_5045156702" evidence="2">
    <location>
        <begin position="21"/>
        <end position="514"/>
    </location>
</feature>
<dbReference type="PANTHER" id="PTHR42754">
    <property type="entry name" value="ENDOGLUCANASE"/>
    <property type="match status" value="1"/>
</dbReference>
<dbReference type="Proteomes" id="UP001500968">
    <property type="component" value="Unassembled WGS sequence"/>
</dbReference>
<evidence type="ECO:0000313" key="4">
    <source>
        <dbReference type="EMBL" id="GAA4021590.1"/>
    </source>
</evidence>
<gene>
    <name evidence="4" type="ORF">GCM10022386_00680</name>
</gene>
<evidence type="ECO:0000313" key="5">
    <source>
        <dbReference type="Proteomes" id="UP001500968"/>
    </source>
</evidence>
<sequence length="514" mass="55293">MKKSIIILVSFLINTSYITAQTPTLQWQKTLGGTFEDMASTIIQTSDGGYLTVGYSYSSDGNVTLNHGVQDYWVVKLNATGTIEWQKSFGGSDEDTPTSVVQTTDGGYVVAGFTASTDGDVTGNHGEYDYWIVRLNSAGTILWQKTYGGTNNDMAYSIAPTSDSGFIVAGLTTSYDGDINDNNGGGDVWIVKINSSGVLQWQKTLGGTASDQAKSISQTADGGYVMAGKTYSNDLDVSGNHGDYDFWVVKLDSAGTIQWQKALGGTNEDEAISIIKTTDGGYAVAGIIYSNASNGNITGQHGEHDFWVVKLNSLGTIQWQRPLGGSNSDRGYSIVQTNDGGFIVAGSCQSYDGDVVTGNNDNGGVWLVKLNTAGVVQWQKPFGGSEYEEAFSLIKTTDGGFAVAGFTYSNDGDVSGNHGDSDFWILKLSGENLGTTDFQRNAIIVYPNPVTDVLQIQGVTEPITAIKIIDLTGKTVLEQTTSNHFFDVELLPQGIYLLEVYTEKYKHTHKFTKQ</sequence>